<comment type="caution">
    <text evidence="3">The sequence shown here is derived from an EMBL/GenBank/DDBJ whole genome shotgun (WGS) entry which is preliminary data.</text>
</comment>
<dbReference type="Proteomes" id="UP000193587">
    <property type="component" value="Unassembled WGS sequence"/>
</dbReference>
<evidence type="ECO:0000256" key="2">
    <source>
        <dbReference type="SAM" id="Phobius"/>
    </source>
</evidence>
<organism evidence="3 4">
    <name type="scientific">Halorubrum ezzemoulense DSM 17463</name>
    <dbReference type="NCBI Taxonomy" id="1121945"/>
    <lineage>
        <taxon>Archaea</taxon>
        <taxon>Methanobacteriati</taxon>
        <taxon>Methanobacteriota</taxon>
        <taxon>Stenosarchaea group</taxon>
        <taxon>Halobacteria</taxon>
        <taxon>Halobacteriales</taxon>
        <taxon>Haloferacaceae</taxon>
        <taxon>Halorubrum</taxon>
    </lineage>
</organism>
<feature type="region of interest" description="Disordered" evidence="1">
    <location>
        <begin position="76"/>
        <end position="110"/>
    </location>
</feature>
<gene>
    <name evidence="3" type="ORF">B9H04_02990</name>
</gene>
<accession>A0A1X4HAY4</accession>
<proteinExistence type="predicted"/>
<keyword evidence="2" id="KW-1133">Transmembrane helix</keyword>
<dbReference type="InterPro" id="IPR058379">
    <property type="entry name" value="DUF8066"/>
</dbReference>
<keyword evidence="2" id="KW-0812">Transmembrane</keyword>
<evidence type="ECO:0000256" key="1">
    <source>
        <dbReference type="SAM" id="MobiDB-lite"/>
    </source>
</evidence>
<reference evidence="3 4" key="1">
    <citation type="submission" date="2017-04" db="EMBL/GenBank/DDBJ databases">
        <title>MLSA of the genus Halorubrum.</title>
        <authorList>
            <person name="De La Haba R."/>
            <person name="Sanchez-Porro C."/>
            <person name="Infante-Dominguez C."/>
            <person name="Ventosa A."/>
        </authorList>
    </citation>
    <scope>NUCLEOTIDE SEQUENCE [LARGE SCALE GENOMIC DNA]</scope>
    <source>
        <strain evidence="3 4">DSM 17463</strain>
    </source>
</reference>
<feature type="transmembrane region" description="Helical" evidence="2">
    <location>
        <begin position="20"/>
        <end position="48"/>
    </location>
</feature>
<dbReference type="EMBL" id="NEDJ01000005">
    <property type="protein sequence ID" value="OSP10402.1"/>
    <property type="molecule type" value="Genomic_DNA"/>
</dbReference>
<dbReference type="AlphaFoldDB" id="A0A1X4HAY4"/>
<dbReference type="Pfam" id="PF26262">
    <property type="entry name" value="DUF8066"/>
    <property type="match status" value="1"/>
</dbReference>
<protein>
    <submittedName>
        <fullName evidence="3">Uncharacterized protein</fullName>
    </submittedName>
</protein>
<sequence>MAHDPLSLSEALRTRVGITLAAVSLFVFVYSLLILGQILLGIWTVLVLTVGPYLSYRLFAALDSLADAAQRIAAAREREVDRDARSGRPVDRESPDGSERRSERATERDR</sequence>
<keyword evidence="2" id="KW-0472">Membrane</keyword>
<dbReference type="RefSeq" id="WP_049929385.1">
    <property type="nucleotide sequence ID" value="NZ_ATXS01000001.1"/>
</dbReference>
<name>A0A1X4HAY4_HALEZ</name>
<dbReference type="eggNOG" id="arCOG08937">
    <property type="taxonomic scope" value="Archaea"/>
</dbReference>
<evidence type="ECO:0000313" key="3">
    <source>
        <dbReference type="EMBL" id="OSP10402.1"/>
    </source>
</evidence>
<evidence type="ECO:0000313" key="4">
    <source>
        <dbReference type="Proteomes" id="UP000193587"/>
    </source>
</evidence>